<evidence type="ECO:0000259" key="5">
    <source>
        <dbReference type="PROSITE" id="PS50110"/>
    </source>
</evidence>
<dbReference type="PANTHER" id="PTHR43214">
    <property type="entry name" value="TWO-COMPONENT RESPONSE REGULATOR"/>
    <property type="match status" value="1"/>
</dbReference>
<dbReference type="Proteomes" id="UP000001508">
    <property type="component" value="Chromosome"/>
</dbReference>
<dbReference type="CDD" id="cd06170">
    <property type="entry name" value="LuxR_C_like"/>
    <property type="match status" value="1"/>
</dbReference>
<dbReference type="InterPro" id="IPR000792">
    <property type="entry name" value="Tscrpt_reg_LuxR_C"/>
</dbReference>
<dbReference type="GO" id="GO:0006355">
    <property type="term" value="P:regulation of DNA-templated transcription"/>
    <property type="evidence" value="ECO:0007669"/>
    <property type="project" value="InterPro"/>
</dbReference>
<dbReference type="InterPro" id="IPR039420">
    <property type="entry name" value="WalR-like"/>
</dbReference>
<dbReference type="FunCoup" id="D6Z2G7">
    <property type="interactions" value="145"/>
</dbReference>
<dbReference type="PROSITE" id="PS50043">
    <property type="entry name" value="HTH_LUXR_2"/>
    <property type="match status" value="1"/>
</dbReference>
<evidence type="ECO:0000313" key="7">
    <source>
        <dbReference type="Proteomes" id="UP000001508"/>
    </source>
</evidence>
<dbReference type="OrthoDB" id="9780312at2"/>
<dbReference type="InterPro" id="IPR001789">
    <property type="entry name" value="Sig_transdc_resp-reg_receiver"/>
</dbReference>
<evidence type="ECO:0000256" key="1">
    <source>
        <dbReference type="ARBA" id="ARBA00022553"/>
    </source>
</evidence>
<dbReference type="RefSeq" id="WP_013163271.1">
    <property type="nucleotide sequence ID" value="NC_014216.1"/>
</dbReference>
<dbReference type="SMART" id="SM00448">
    <property type="entry name" value="REC"/>
    <property type="match status" value="1"/>
</dbReference>
<dbReference type="KEGG" id="dak:DaAHT2_1044"/>
<dbReference type="AlphaFoldDB" id="D6Z2G7"/>
<dbReference type="PRINTS" id="PR00038">
    <property type="entry name" value="HTHLUXR"/>
</dbReference>
<feature type="domain" description="Response regulatory" evidence="5">
    <location>
        <begin position="2"/>
        <end position="118"/>
    </location>
</feature>
<dbReference type="InterPro" id="IPR058245">
    <property type="entry name" value="NreC/VraR/RcsB-like_REC"/>
</dbReference>
<sequence length="207" mass="22956">MKLAILEDDFSLRENLRLLLDGVPEFTVCGTYANGAAALAAAGTTPIDIMLVDLGLPDISGVEVIRKGKELQPATEFMAYTIYEDREKVFAALKAGASGYLLKGCSPRELIESIQELHLGGAPMSPKIARRLIMEFREKGSLQQNLLSTREVEIIREVEKGFSYKDIAAKLFISPHTVHSHIKKIYEKLHAMDRQDAILKARKCGLL</sequence>
<dbReference type="CDD" id="cd17535">
    <property type="entry name" value="REC_NarL-like"/>
    <property type="match status" value="1"/>
</dbReference>
<protein>
    <submittedName>
        <fullName evidence="6">Two component transcriptional regulator, LuxR family</fullName>
    </submittedName>
</protein>
<dbReference type="InParanoid" id="D6Z2G7"/>
<dbReference type="InterPro" id="IPR011006">
    <property type="entry name" value="CheY-like_superfamily"/>
</dbReference>
<dbReference type="PROSITE" id="PS50110">
    <property type="entry name" value="RESPONSE_REGULATORY"/>
    <property type="match status" value="1"/>
</dbReference>
<keyword evidence="1 3" id="KW-0597">Phosphoprotein</keyword>
<keyword evidence="7" id="KW-1185">Reference proteome</keyword>
<dbReference type="HOGENOM" id="CLU_000445_90_10_7"/>
<dbReference type="InterPro" id="IPR016032">
    <property type="entry name" value="Sig_transdc_resp-reg_C-effctor"/>
</dbReference>
<dbReference type="GO" id="GO:0003677">
    <property type="term" value="F:DNA binding"/>
    <property type="evidence" value="ECO:0007669"/>
    <property type="project" value="UniProtKB-KW"/>
</dbReference>
<evidence type="ECO:0000256" key="3">
    <source>
        <dbReference type="PROSITE-ProRule" id="PRU00169"/>
    </source>
</evidence>
<dbReference type="STRING" id="589865.DaAHT2_1044"/>
<gene>
    <name evidence="6" type="ordered locus">DaAHT2_1044</name>
</gene>
<evidence type="ECO:0000256" key="2">
    <source>
        <dbReference type="ARBA" id="ARBA00023125"/>
    </source>
</evidence>
<dbReference type="eggNOG" id="COG2197">
    <property type="taxonomic scope" value="Bacteria"/>
</dbReference>
<organism evidence="6 7">
    <name type="scientific">Desulfurivibrio alkaliphilus (strain DSM 19089 / UNIQEM U267 / AHT2)</name>
    <dbReference type="NCBI Taxonomy" id="589865"/>
    <lineage>
        <taxon>Bacteria</taxon>
        <taxon>Pseudomonadati</taxon>
        <taxon>Thermodesulfobacteriota</taxon>
        <taxon>Desulfobulbia</taxon>
        <taxon>Desulfobulbales</taxon>
        <taxon>Desulfobulbaceae</taxon>
        <taxon>Desulfurivibrio</taxon>
    </lineage>
</organism>
<dbReference type="Pfam" id="PF00072">
    <property type="entry name" value="Response_reg"/>
    <property type="match status" value="1"/>
</dbReference>
<reference evidence="7" key="1">
    <citation type="submission" date="2010-02" db="EMBL/GenBank/DDBJ databases">
        <title>Complete sequence of Desulfurivibrio alkaliphilus AHT2.</title>
        <authorList>
            <consortium name="US DOE Joint Genome Institute"/>
            <person name="Pitluck S."/>
            <person name="Chertkov O."/>
            <person name="Detter J.C."/>
            <person name="Han C."/>
            <person name="Tapia R."/>
            <person name="Larimer F."/>
            <person name="Land M."/>
            <person name="Hauser L."/>
            <person name="Kyrpides N."/>
            <person name="Mikhailova N."/>
            <person name="Sorokin D.Y."/>
            <person name="Muyzer G."/>
            <person name="Woyke T."/>
        </authorList>
    </citation>
    <scope>NUCLEOTIDE SEQUENCE [LARGE SCALE GENOMIC DNA]</scope>
    <source>
        <strain evidence="7">DSM 19089 / UNIQEM U267 / AHT2</strain>
    </source>
</reference>
<name>D6Z2G7_DESAT</name>
<keyword evidence="2" id="KW-0238">DNA-binding</keyword>
<dbReference type="SMART" id="SM00421">
    <property type="entry name" value="HTH_LUXR"/>
    <property type="match status" value="1"/>
</dbReference>
<dbReference type="PANTHER" id="PTHR43214:SF43">
    <property type="entry name" value="TWO-COMPONENT RESPONSE REGULATOR"/>
    <property type="match status" value="1"/>
</dbReference>
<dbReference type="Pfam" id="PF00196">
    <property type="entry name" value="GerE"/>
    <property type="match status" value="1"/>
</dbReference>
<proteinExistence type="predicted"/>
<dbReference type="EMBL" id="CP001940">
    <property type="protein sequence ID" value="ADH85742.1"/>
    <property type="molecule type" value="Genomic_DNA"/>
</dbReference>
<evidence type="ECO:0000313" key="6">
    <source>
        <dbReference type="EMBL" id="ADH85742.1"/>
    </source>
</evidence>
<dbReference type="SUPFAM" id="SSF46894">
    <property type="entry name" value="C-terminal effector domain of the bipartite response regulators"/>
    <property type="match status" value="1"/>
</dbReference>
<feature type="modified residue" description="4-aspartylphosphate" evidence="3">
    <location>
        <position position="53"/>
    </location>
</feature>
<feature type="domain" description="HTH luxR-type" evidence="4">
    <location>
        <begin position="140"/>
        <end position="205"/>
    </location>
</feature>
<dbReference type="SUPFAM" id="SSF52172">
    <property type="entry name" value="CheY-like"/>
    <property type="match status" value="1"/>
</dbReference>
<dbReference type="GO" id="GO:0000160">
    <property type="term" value="P:phosphorelay signal transduction system"/>
    <property type="evidence" value="ECO:0007669"/>
    <property type="project" value="InterPro"/>
</dbReference>
<dbReference type="Gene3D" id="3.40.50.2300">
    <property type="match status" value="1"/>
</dbReference>
<accession>D6Z2G7</accession>
<evidence type="ECO:0000259" key="4">
    <source>
        <dbReference type="PROSITE" id="PS50043"/>
    </source>
</evidence>